<dbReference type="RefSeq" id="WP_164003516.1">
    <property type="nucleotide sequence ID" value="NZ_JAAIKD010000001.1"/>
</dbReference>
<dbReference type="EMBL" id="JAAIKD010000001">
    <property type="protein sequence ID" value="NEV92863.1"/>
    <property type="molecule type" value="Genomic_DNA"/>
</dbReference>
<proteinExistence type="predicted"/>
<accession>A0A6B3QXH4</accession>
<dbReference type="NCBIfam" id="NF047659">
    <property type="entry name" value="THC0290_0291_fam"/>
    <property type="match status" value="1"/>
</dbReference>
<dbReference type="Proteomes" id="UP000478505">
    <property type="component" value="Unassembled WGS sequence"/>
</dbReference>
<evidence type="ECO:0000313" key="1">
    <source>
        <dbReference type="EMBL" id="NEV92863.1"/>
    </source>
</evidence>
<dbReference type="SUPFAM" id="SSF56925">
    <property type="entry name" value="OMPA-like"/>
    <property type="match status" value="1"/>
</dbReference>
<organism evidence="1 2">
    <name type="scientific">Psychroflexus aurantiacus</name>
    <dbReference type="NCBI Taxonomy" id="2709310"/>
    <lineage>
        <taxon>Bacteria</taxon>
        <taxon>Pseudomonadati</taxon>
        <taxon>Bacteroidota</taxon>
        <taxon>Flavobacteriia</taxon>
        <taxon>Flavobacteriales</taxon>
        <taxon>Flavobacteriaceae</taxon>
        <taxon>Psychroflexus</taxon>
    </lineage>
</organism>
<dbReference type="AlphaFoldDB" id="A0A6B3QXH4"/>
<dbReference type="InterPro" id="IPR011250">
    <property type="entry name" value="OMP/PagP_B-barrel"/>
</dbReference>
<name>A0A6B3QXH4_9FLAO</name>
<sequence length="266" mass="30312">MKYKHYTLIAFLWFIVLGIKTEVYSQITHDISIMAGPVSFRGDYGLRYDVESNLKNSGVGIGVSHYLSFGCGNCYGTRAFLGSYFNEHFSVRSTISYHSTDKNHFGHWSEKQSQGGLQLRAMFGNASVFEAGTGLEYYLMRIIEFERRAGALTPYAGIGYNFVYYSPLADTTLEGGLGLPETTFPTFLAAPGEEPAFTNNPNATSSVNLQVGLKYHYSRKSDLFVEFRWHRYFSDLVDGLRPIGPQNKYDDWMFWLSFGYIYNLEW</sequence>
<dbReference type="Gene3D" id="2.40.160.20">
    <property type="match status" value="1"/>
</dbReference>
<gene>
    <name evidence="1" type="ORF">G3567_01720</name>
</gene>
<evidence type="ECO:0000313" key="2">
    <source>
        <dbReference type="Proteomes" id="UP000478505"/>
    </source>
</evidence>
<protein>
    <submittedName>
        <fullName evidence="1">Uncharacterized protein</fullName>
    </submittedName>
</protein>
<reference evidence="1 2" key="1">
    <citation type="submission" date="2020-02" db="EMBL/GenBank/DDBJ databases">
        <title>Flavobacteriaceae Psychroflexus bacterium YR1-1, complete genome.</title>
        <authorList>
            <person name="Li Y."/>
            <person name="Wu S."/>
        </authorList>
    </citation>
    <scope>NUCLEOTIDE SEQUENCE [LARGE SCALE GENOMIC DNA]</scope>
    <source>
        <strain evidence="1 2">YR1-1</strain>
    </source>
</reference>
<keyword evidence="2" id="KW-1185">Reference proteome</keyword>
<comment type="caution">
    <text evidence="1">The sequence shown here is derived from an EMBL/GenBank/DDBJ whole genome shotgun (WGS) entry which is preliminary data.</text>
</comment>